<dbReference type="GO" id="GO:0046872">
    <property type="term" value="F:metal ion binding"/>
    <property type="evidence" value="ECO:0007669"/>
    <property type="project" value="UniProtKB-KW"/>
</dbReference>
<dbReference type="EMBL" id="SADE01000002">
    <property type="protein sequence ID" value="RVU36478.1"/>
    <property type="molecule type" value="Genomic_DNA"/>
</dbReference>
<evidence type="ECO:0000256" key="5">
    <source>
        <dbReference type="ARBA" id="ARBA00023004"/>
    </source>
</evidence>
<dbReference type="InterPro" id="IPR051323">
    <property type="entry name" value="AtsK-like"/>
</dbReference>
<dbReference type="Gene3D" id="3.60.130.10">
    <property type="entry name" value="Clavaminate synthase-like"/>
    <property type="match status" value="1"/>
</dbReference>
<keyword evidence="8" id="KW-1185">Reference proteome</keyword>
<dbReference type="PANTHER" id="PTHR30468:SF1">
    <property type="entry name" value="ALPHA-KETOGLUTARATE-DEPENDENT SULFONATE DIOXYGENASE"/>
    <property type="match status" value="1"/>
</dbReference>
<dbReference type="Pfam" id="PF02668">
    <property type="entry name" value="TauD"/>
    <property type="match status" value="1"/>
</dbReference>
<evidence type="ECO:0000313" key="8">
    <source>
        <dbReference type="Proteomes" id="UP000287447"/>
    </source>
</evidence>
<gene>
    <name evidence="7" type="ORF">EOI86_14895</name>
</gene>
<keyword evidence="5" id="KW-0408">Iron</keyword>
<dbReference type="Proteomes" id="UP000287447">
    <property type="component" value="Unassembled WGS sequence"/>
</dbReference>
<dbReference type="GO" id="GO:0006790">
    <property type="term" value="P:sulfur compound metabolic process"/>
    <property type="evidence" value="ECO:0007669"/>
    <property type="project" value="TreeGrafter"/>
</dbReference>
<dbReference type="GO" id="GO:0000908">
    <property type="term" value="F:taurine dioxygenase activity"/>
    <property type="evidence" value="ECO:0007669"/>
    <property type="project" value="TreeGrafter"/>
</dbReference>
<dbReference type="PANTHER" id="PTHR30468">
    <property type="entry name" value="ALPHA-KETOGLUTARATE-DEPENDENT SULFONATE DIOXYGENASE"/>
    <property type="match status" value="1"/>
</dbReference>
<comment type="caution">
    <text evidence="7">The sequence shown here is derived from an EMBL/GenBank/DDBJ whole genome shotgun (WGS) entry which is preliminary data.</text>
</comment>
<dbReference type="GO" id="GO:0005737">
    <property type="term" value="C:cytoplasm"/>
    <property type="evidence" value="ECO:0007669"/>
    <property type="project" value="TreeGrafter"/>
</dbReference>
<protein>
    <submittedName>
        <fullName evidence="7">Taurine dioxygenase</fullName>
    </submittedName>
</protein>
<evidence type="ECO:0000256" key="2">
    <source>
        <dbReference type="ARBA" id="ARBA00022723"/>
    </source>
</evidence>
<organism evidence="7 8">
    <name type="scientific">Hwanghaeella grinnelliae</name>
    <dbReference type="NCBI Taxonomy" id="2500179"/>
    <lineage>
        <taxon>Bacteria</taxon>
        <taxon>Pseudomonadati</taxon>
        <taxon>Pseudomonadota</taxon>
        <taxon>Alphaproteobacteria</taxon>
        <taxon>Rhodospirillales</taxon>
        <taxon>Rhodospirillaceae</taxon>
        <taxon>Hwanghaeella</taxon>
    </lineage>
</organism>
<dbReference type="OrthoDB" id="7346227at2"/>
<dbReference type="InterPro" id="IPR042098">
    <property type="entry name" value="TauD-like_sf"/>
</dbReference>
<dbReference type="SUPFAM" id="SSF51197">
    <property type="entry name" value="Clavaminate synthase-like"/>
    <property type="match status" value="1"/>
</dbReference>
<evidence type="ECO:0000256" key="4">
    <source>
        <dbReference type="ARBA" id="ARBA00023002"/>
    </source>
</evidence>
<keyword evidence="2" id="KW-0479">Metal-binding</keyword>
<evidence type="ECO:0000256" key="3">
    <source>
        <dbReference type="ARBA" id="ARBA00022964"/>
    </source>
</evidence>
<name>A0A437QPN0_9PROT</name>
<keyword evidence="4" id="KW-0560">Oxidoreductase</keyword>
<dbReference type="InterPro" id="IPR003819">
    <property type="entry name" value="TauD/TfdA-like"/>
</dbReference>
<reference evidence="8" key="1">
    <citation type="submission" date="2019-01" db="EMBL/GenBank/DDBJ databases">
        <title>Gri0909 isolated from a small marine red alga.</title>
        <authorList>
            <person name="Kim J."/>
            <person name="Jeong S.E."/>
            <person name="Jeon C.O."/>
        </authorList>
    </citation>
    <scope>NUCLEOTIDE SEQUENCE [LARGE SCALE GENOMIC DNA]</scope>
    <source>
        <strain evidence="8">Gri0909</strain>
    </source>
</reference>
<proteinExistence type="inferred from homology"/>
<comment type="similarity">
    <text evidence="1">Belongs to the TfdA dioxygenase family.</text>
</comment>
<evidence type="ECO:0000256" key="1">
    <source>
        <dbReference type="ARBA" id="ARBA00005896"/>
    </source>
</evidence>
<dbReference type="AlphaFoldDB" id="A0A437QPN0"/>
<evidence type="ECO:0000259" key="6">
    <source>
        <dbReference type="Pfam" id="PF02668"/>
    </source>
</evidence>
<evidence type="ECO:0000313" key="7">
    <source>
        <dbReference type="EMBL" id="RVU36478.1"/>
    </source>
</evidence>
<dbReference type="RefSeq" id="WP_127765954.1">
    <property type="nucleotide sequence ID" value="NZ_SADE01000002.1"/>
</dbReference>
<accession>A0A437QPN0</accession>
<feature type="domain" description="TauD/TfdA-like" evidence="6">
    <location>
        <begin position="20"/>
        <end position="285"/>
    </location>
</feature>
<sequence length="292" mass="33034">MLEVVPTLAKAPDGYSVLDIAPMCGALGAEVSGVDLSKSLSNEVFADIQKALHDYQVIFFRDQDITPDQQKDFGRLFGSLNVHPVYEPLPGHPEILQVVKEADALNNIGDTWHSDATFLECPPMGSILYAKEIPPFGGDTLFANLQLAYEMLSDGMRRMLNGMQAVHSDAFLTQVNSERNATRSTKLRDGALETKEVLHPVIRTHPETGRKCLFINEPFTARFEGMTEKESRPLLDYLLAHIKSPEFTCRFRWQKGSLAFWDNRCTHHYALNDYHGHRREMHRVTVNGDRPH</sequence>
<keyword evidence="3 7" id="KW-0223">Dioxygenase</keyword>